<feature type="region of interest" description="Disordered" evidence="1">
    <location>
        <begin position="207"/>
        <end position="262"/>
    </location>
</feature>
<proteinExistence type="predicted"/>
<evidence type="ECO:0000313" key="3">
    <source>
        <dbReference type="Proteomes" id="UP001311232"/>
    </source>
</evidence>
<feature type="compositionally biased region" description="Basic and acidic residues" evidence="1">
    <location>
        <begin position="246"/>
        <end position="256"/>
    </location>
</feature>
<feature type="region of interest" description="Disordered" evidence="1">
    <location>
        <begin position="23"/>
        <end position="43"/>
    </location>
</feature>
<reference evidence="2 3" key="1">
    <citation type="submission" date="2021-06" db="EMBL/GenBank/DDBJ databases">
        <authorList>
            <person name="Palmer J.M."/>
        </authorList>
    </citation>
    <scope>NUCLEOTIDE SEQUENCE [LARGE SCALE GENOMIC DNA]</scope>
    <source>
        <strain evidence="2 3">MEX-2019</strain>
        <tissue evidence="2">Muscle</tissue>
    </source>
</reference>
<sequence>MEEAKRLLPDDLEILTSPLLLEQMERDTAQSRESREDCPPLLPLLRLSPPAPLAARPVPRSLADAPTSSSRHRKHWCGAVSCLSTAEEEVPMPAAATAGLEGLMLADARAAAGIPVFPSPTGNFYRLSSAETADPRVVLQFSPRQVSSALLHSPSLPQPPPHTAEGVMGGPADTSAPVMGCLANTTEDLCDASAPAHATEGLCDASAPAPATEAHGDASAPAPGTEGLGEASITAHAAPASVSAVDKPDASERMEDTQCPVRGSKAFPGFKKRLVLVLAYESSDEGFEDEPLPDPVTEQFEDEPLHGPVPERFEEKLVLILVSELSKGFRGRTLCN</sequence>
<protein>
    <submittedName>
        <fullName evidence="2">Uncharacterized protein</fullName>
    </submittedName>
</protein>
<keyword evidence="3" id="KW-1185">Reference proteome</keyword>
<accession>A0AAV9REJ6</accession>
<dbReference type="EMBL" id="JAHHUM010002025">
    <property type="protein sequence ID" value="KAK5607381.1"/>
    <property type="molecule type" value="Genomic_DNA"/>
</dbReference>
<dbReference type="AlphaFoldDB" id="A0AAV9REJ6"/>
<dbReference type="Proteomes" id="UP001311232">
    <property type="component" value="Unassembled WGS sequence"/>
</dbReference>
<evidence type="ECO:0000313" key="2">
    <source>
        <dbReference type="EMBL" id="KAK5607381.1"/>
    </source>
</evidence>
<comment type="caution">
    <text evidence="2">The sequence shown here is derived from an EMBL/GenBank/DDBJ whole genome shotgun (WGS) entry which is preliminary data.</text>
</comment>
<feature type="compositionally biased region" description="Basic and acidic residues" evidence="1">
    <location>
        <begin position="23"/>
        <end position="38"/>
    </location>
</feature>
<organism evidence="2 3">
    <name type="scientific">Crenichthys baileyi</name>
    <name type="common">White River springfish</name>
    <dbReference type="NCBI Taxonomy" id="28760"/>
    <lineage>
        <taxon>Eukaryota</taxon>
        <taxon>Metazoa</taxon>
        <taxon>Chordata</taxon>
        <taxon>Craniata</taxon>
        <taxon>Vertebrata</taxon>
        <taxon>Euteleostomi</taxon>
        <taxon>Actinopterygii</taxon>
        <taxon>Neopterygii</taxon>
        <taxon>Teleostei</taxon>
        <taxon>Neoteleostei</taxon>
        <taxon>Acanthomorphata</taxon>
        <taxon>Ovalentaria</taxon>
        <taxon>Atherinomorphae</taxon>
        <taxon>Cyprinodontiformes</taxon>
        <taxon>Goodeidae</taxon>
        <taxon>Crenichthys</taxon>
    </lineage>
</organism>
<evidence type="ECO:0000256" key="1">
    <source>
        <dbReference type="SAM" id="MobiDB-lite"/>
    </source>
</evidence>
<gene>
    <name evidence="2" type="ORF">CRENBAI_024782</name>
</gene>
<name>A0AAV9REJ6_9TELE</name>